<dbReference type="OrthoDB" id="9780552at2"/>
<evidence type="ECO:0000256" key="13">
    <source>
        <dbReference type="HAMAP-Rule" id="MF_01810"/>
    </source>
</evidence>
<evidence type="ECO:0000256" key="12">
    <source>
        <dbReference type="ARBA" id="ARBA00033342"/>
    </source>
</evidence>
<comment type="subunit">
    <text evidence="13">Interacts with the Sec translocase complex via SecD. Specifically interacts with transmembrane segments of nascent integral membrane proteins during membrane integration.</text>
</comment>
<dbReference type="GO" id="GO:0005886">
    <property type="term" value="C:plasma membrane"/>
    <property type="evidence" value="ECO:0007669"/>
    <property type="project" value="UniProtKB-SubCell"/>
</dbReference>
<keyword evidence="17" id="KW-1185">Reference proteome</keyword>
<dbReference type="Pfam" id="PF14849">
    <property type="entry name" value="YidC_periplas"/>
    <property type="match status" value="1"/>
</dbReference>
<dbReference type="NCBIfam" id="NF002352">
    <property type="entry name" value="PRK01318.1-3"/>
    <property type="match status" value="1"/>
</dbReference>
<name>A0A497XLK8_9PROT</name>
<protein>
    <recommendedName>
        <fullName evidence="3 13">Membrane protein insertase YidC</fullName>
    </recommendedName>
    <alternativeName>
        <fullName evidence="12 13">Foldase YidC</fullName>
    </alternativeName>
    <alternativeName>
        <fullName evidence="11 13">Membrane integrase YidC</fullName>
    </alternativeName>
    <alternativeName>
        <fullName evidence="13">Membrane protein YidC</fullName>
    </alternativeName>
</protein>
<keyword evidence="8 13" id="KW-1133">Transmembrane helix</keyword>
<evidence type="ECO:0000256" key="8">
    <source>
        <dbReference type="ARBA" id="ARBA00022989"/>
    </source>
</evidence>
<dbReference type="EMBL" id="RCCI01000004">
    <property type="protein sequence ID" value="RLJ68195.1"/>
    <property type="molecule type" value="Genomic_DNA"/>
</dbReference>
<dbReference type="RefSeq" id="WP_121240115.1">
    <property type="nucleotide sequence ID" value="NZ_BHVV01000001.1"/>
</dbReference>
<keyword evidence="7 13" id="KW-0653">Protein transport</keyword>
<dbReference type="InterPro" id="IPR028055">
    <property type="entry name" value="YidC/Oxa/ALB_C"/>
</dbReference>
<keyword evidence="5 13" id="KW-1003">Cell membrane</keyword>
<dbReference type="InterPro" id="IPR019998">
    <property type="entry name" value="Membr_insert_YidC"/>
</dbReference>
<dbReference type="InterPro" id="IPR001708">
    <property type="entry name" value="YidC/ALB3/OXA1/COX18"/>
</dbReference>
<dbReference type="CDD" id="cd20070">
    <property type="entry name" value="5TM_YidC_Alb3"/>
    <property type="match status" value="1"/>
</dbReference>
<proteinExistence type="inferred from homology"/>
<evidence type="ECO:0000256" key="11">
    <source>
        <dbReference type="ARBA" id="ARBA00033245"/>
    </source>
</evidence>
<dbReference type="HAMAP" id="MF_01810">
    <property type="entry name" value="YidC_type1"/>
    <property type="match status" value="1"/>
</dbReference>
<dbReference type="NCBIfam" id="TIGR03592">
    <property type="entry name" value="yidC_oxa1_cterm"/>
    <property type="match status" value="1"/>
</dbReference>
<comment type="caution">
    <text evidence="16">The sequence shown here is derived from an EMBL/GenBank/DDBJ whole genome shotgun (WGS) entry which is preliminary data.</text>
</comment>
<dbReference type="Gene3D" id="2.70.98.90">
    <property type="match status" value="1"/>
</dbReference>
<comment type="similarity">
    <text evidence="2 13">Belongs to the OXA1/ALB3/YidC family. Type 1 subfamily.</text>
</comment>
<dbReference type="NCBIfam" id="NF002353">
    <property type="entry name" value="PRK01318.1-4"/>
    <property type="match status" value="1"/>
</dbReference>
<feature type="domain" description="Membrane insertase YidC N-terminal" evidence="15">
    <location>
        <begin position="76"/>
        <end position="347"/>
    </location>
</feature>
<evidence type="ECO:0000313" key="16">
    <source>
        <dbReference type="EMBL" id="RLJ68195.1"/>
    </source>
</evidence>
<dbReference type="AlphaFoldDB" id="A0A497XLK8"/>
<reference evidence="16 17" key="1">
    <citation type="submission" date="2018-10" db="EMBL/GenBank/DDBJ databases">
        <title>Genomic Encyclopedia of Type Strains, Phase IV (KMG-IV): sequencing the most valuable type-strain genomes for metagenomic binning, comparative biology and taxonomic classification.</title>
        <authorList>
            <person name="Goeker M."/>
        </authorList>
    </citation>
    <scope>NUCLEOTIDE SEQUENCE [LARGE SCALE GENOMIC DNA]</scope>
    <source>
        <strain evidence="16 17">DSM 26916</strain>
    </source>
</reference>
<evidence type="ECO:0000256" key="7">
    <source>
        <dbReference type="ARBA" id="ARBA00022927"/>
    </source>
</evidence>
<keyword evidence="6 13" id="KW-0812">Transmembrane</keyword>
<keyword evidence="4 13" id="KW-0813">Transport</keyword>
<evidence type="ECO:0000256" key="9">
    <source>
        <dbReference type="ARBA" id="ARBA00023136"/>
    </source>
</evidence>
<comment type="subcellular location">
    <subcellularLocation>
        <location evidence="1">Cell inner membrane</location>
        <topology evidence="1">Multi-pass membrane protein</topology>
    </subcellularLocation>
    <subcellularLocation>
        <location evidence="13">Cell membrane</location>
        <topology evidence="13">Multi-pass membrane protein</topology>
    </subcellularLocation>
</comment>
<feature type="domain" description="Membrane insertase YidC/Oxa/ALB C-terminal" evidence="14">
    <location>
        <begin position="358"/>
        <end position="536"/>
    </location>
</feature>
<dbReference type="CDD" id="cd19961">
    <property type="entry name" value="EcYidC-like_peri"/>
    <property type="match status" value="1"/>
</dbReference>
<comment type="function">
    <text evidence="13">Required for the insertion and/or proper folding and/or complex formation of integral membrane proteins into the membrane. Involved in integration of membrane proteins that insert both dependently and independently of the Sec translocase complex, as well as at least some lipoproteins. Aids folding of multispanning membrane proteins.</text>
</comment>
<evidence type="ECO:0000256" key="6">
    <source>
        <dbReference type="ARBA" id="ARBA00022692"/>
    </source>
</evidence>
<dbReference type="Pfam" id="PF02096">
    <property type="entry name" value="60KD_IMP"/>
    <property type="match status" value="1"/>
</dbReference>
<dbReference type="GO" id="GO:0015031">
    <property type="term" value="P:protein transport"/>
    <property type="evidence" value="ECO:0007669"/>
    <property type="project" value="UniProtKB-KW"/>
</dbReference>
<evidence type="ECO:0000256" key="3">
    <source>
        <dbReference type="ARBA" id="ARBA00015325"/>
    </source>
</evidence>
<dbReference type="PRINTS" id="PR00701">
    <property type="entry name" value="60KDINNERMP"/>
</dbReference>
<dbReference type="PANTHER" id="PTHR12428">
    <property type="entry name" value="OXA1"/>
    <property type="match status" value="1"/>
</dbReference>
<sequence length="546" mass="59455">MDNQRLILLLVFSFSLIMLWDAWVKQGQPHPAPGTTTSVPAATVAAAPAPTSGLPVPGAKAAAVPATPANATAARASVKTDLFSADISALGGDIVRLELLKHRATENTKNNFVLFDDRHAYAAQSGLIGANLPNHRSIWTLPTAGLELKDGQDELRVRLEAAGGDGIKVAKTYVFRRGSYLVGVEHEVVNGGAAAVTPNVYFQLSRNSQAPEGGNAMMSTFTGPAFYTDAEKYHKVDFADITKGKAKAPAQADNGWVGMVQHYFVSAWLPAAKAPREFFIRKLGDDLFAAGVIVPMAAIAPGASGKLETSLFAGPQEQDKLAKVAPGLDLVVDYGWLTVIAAPLFWVLEAIYKFVGNWGWAIIGLTVMLKLIFFPLSAASYKSMAKMRVLTPKLTKLKETYADDRQRMNQEMMELYKKEKVNPLGGCLPIVVQIPVFIALYWVLLGTVEMRGAPWLGWITDLSAKDPYFIMPLIMGVTMFVQTKLNPTPPDPIQAKVMLFMPIVFTGMFLFFPAGLVLYWTVNNVLSIAQQWQVNRMIESAGLKAH</sequence>
<evidence type="ECO:0000256" key="4">
    <source>
        <dbReference type="ARBA" id="ARBA00022448"/>
    </source>
</evidence>
<accession>A0A497XLK8</accession>
<dbReference type="GO" id="GO:0032977">
    <property type="term" value="F:membrane insertase activity"/>
    <property type="evidence" value="ECO:0007669"/>
    <property type="project" value="InterPro"/>
</dbReference>
<evidence type="ECO:0000259" key="14">
    <source>
        <dbReference type="Pfam" id="PF02096"/>
    </source>
</evidence>
<dbReference type="GO" id="GO:0051205">
    <property type="term" value="P:protein insertion into membrane"/>
    <property type="evidence" value="ECO:0007669"/>
    <property type="project" value="TreeGrafter"/>
</dbReference>
<evidence type="ECO:0000256" key="2">
    <source>
        <dbReference type="ARBA" id="ARBA00010527"/>
    </source>
</evidence>
<keyword evidence="9 13" id="KW-0472">Membrane</keyword>
<keyword evidence="10 13" id="KW-0143">Chaperone</keyword>
<dbReference type="InterPro" id="IPR038221">
    <property type="entry name" value="YidC_periplasmic_sf"/>
</dbReference>
<dbReference type="PRINTS" id="PR01900">
    <property type="entry name" value="YIDCPROTEIN"/>
</dbReference>
<feature type="transmembrane region" description="Helical" evidence="13">
    <location>
        <begin position="427"/>
        <end position="448"/>
    </location>
</feature>
<dbReference type="InterPro" id="IPR028053">
    <property type="entry name" value="Membr_insert_YidC_N"/>
</dbReference>
<evidence type="ECO:0000256" key="5">
    <source>
        <dbReference type="ARBA" id="ARBA00022475"/>
    </source>
</evidence>
<evidence type="ECO:0000256" key="10">
    <source>
        <dbReference type="ARBA" id="ARBA00023186"/>
    </source>
</evidence>
<dbReference type="InterPro" id="IPR047196">
    <property type="entry name" value="YidC_ALB_C"/>
</dbReference>
<organism evidence="16 17">
    <name type="scientific">Sulfurisoma sediminicola</name>
    <dbReference type="NCBI Taxonomy" id="1381557"/>
    <lineage>
        <taxon>Bacteria</taxon>
        <taxon>Pseudomonadati</taxon>
        <taxon>Pseudomonadota</taxon>
        <taxon>Betaproteobacteria</taxon>
        <taxon>Nitrosomonadales</taxon>
        <taxon>Sterolibacteriaceae</taxon>
        <taxon>Sulfurisoma</taxon>
    </lineage>
</organism>
<feature type="transmembrane region" description="Helical" evidence="13">
    <location>
        <begin position="6"/>
        <end position="24"/>
    </location>
</feature>
<feature type="transmembrane region" description="Helical" evidence="13">
    <location>
        <begin position="497"/>
        <end position="522"/>
    </location>
</feature>
<evidence type="ECO:0000256" key="1">
    <source>
        <dbReference type="ARBA" id="ARBA00004429"/>
    </source>
</evidence>
<dbReference type="Proteomes" id="UP000268908">
    <property type="component" value="Unassembled WGS sequence"/>
</dbReference>
<dbReference type="NCBIfam" id="TIGR03593">
    <property type="entry name" value="yidC_nterm"/>
    <property type="match status" value="1"/>
</dbReference>
<dbReference type="PANTHER" id="PTHR12428:SF65">
    <property type="entry name" value="CYTOCHROME C OXIDASE ASSEMBLY PROTEIN COX18, MITOCHONDRIAL"/>
    <property type="match status" value="1"/>
</dbReference>
<evidence type="ECO:0000259" key="15">
    <source>
        <dbReference type="Pfam" id="PF14849"/>
    </source>
</evidence>
<feature type="transmembrane region" description="Helical" evidence="13">
    <location>
        <begin position="358"/>
        <end position="378"/>
    </location>
</feature>
<gene>
    <name evidence="13" type="primary">yidC</name>
    <name evidence="16" type="ORF">DFR35_0749</name>
</gene>
<evidence type="ECO:0000313" key="17">
    <source>
        <dbReference type="Proteomes" id="UP000268908"/>
    </source>
</evidence>